<reference evidence="2" key="2">
    <citation type="submission" date="2015-07" db="EMBL/GenBank/DDBJ databases">
        <authorList>
            <person name="Noorani M."/>
        </authorList>
    </citation>
    <scope>NUCLEOTIDE SEQUENCE</scope>
    <source>
        <strain evidence="2">Yugu1</strain>
    </source>
</reference>
<dbReference type="AlphaFoldDB" id="A0A368QR84"/>
<feature type="compositionally biased region" description="Basic and acidic residues" evidence="1">
    <location>
        <begin position="116"/>
        <end position="140"/>
    </location>
</feature>
<evidence type="ECO:0000256" key="1">
    <source>
        <dbReference type="SAM" id="MobiDB-lite"/>
    </source>
</evidence>
<gene>
    <name evidence="2" type="ORF">SETIT_4G052800v2</name>
</gene>
<protein>
    <submittedName>
        <fullName evidence="2">Uncharacterized protein</fullName>
    </submittedName>
</protein>
<dbReference type="OrthoDB" id="669215at2759"/>
<dbReference type="EMBL" id="CM003531">
    <property type="protein sequence ID" value="RCV20393.1"/>
    <property type="molecule type" value="Genomic_DNA"/>
</dbReference>
<evidence type="ECO:0000313" key="2">
    <source>
        <dbReference type="EMBL" id="RCV20393.1"/>
    </source>
</evidence>
<feature type="region of interest" description="Disordered" evidence="1">
    <location>
        <begin position="96"/>
        <end position="153"/>
    </location>
</feature>
<organism evidence="2">
    <name type="scientific">Setaria italica</name>
    <name type="common">Foxtail millet</name>
    <name type="synonym">Panicum italicum</name>
    <dbReference type="NCBI Taxonomy" id="4555"/>
    <lineage>
        <taxon>Eukaryota</taxon>
        <taxon>Viridiplantae</taxon>
        <taxon>Streptophyta</taxon>
        <taxon>Embryophyta</taxon>
        <taxon>Tracheophyta</taxon>
        <taxon>Spermatophyta</taxon>
        <taxon>Magnoliopsida</taxon>
        <taxon>Liliopsida</taxon>
        <taxon>Poales</taxon>
        <taxon>Poaceae</taxon>
        <taxon>PACMAD clade</taxon>
        <taxon>Panicoideae</taxon>
        <taxon>Panicodae</taxon>
        <taxon>Paniceae</taxon>
        <taxon>Cenchrinae</taxon>
        <taxon>Setaria</taxon>
    </lineage>
</organism>
<name>A0A368QR84_SETIT</name>
<sequence length="153" mass="17078">MSTPITGWGQSCVPEQRCIYIISGSNGSSPSNKDDSSSVFIIPSKLHYRTVPISRSLHRDQMKTSLPLVAAVIVLLLVMARVEGIRLDSESHEAFSNQMVHKSGEMAVKNTDNEPSGEKMEESISEEKDRVGHRLPEIHVDYYGPRGHKSRHH</sequence>
<proteinExistence type="predicted"/>
<accession>A0A368QR84</accession>
<reference evidence="2" key="1">
    <citation type="journal article" date="2012" name="Nat. Biotechnol.">
        <title>Reference genome sequence of the model plant Setaria.</title>
        <authorList>
            <person name="Bennetzen J.L."/>
            <person name="Schmutz J."/>
            <person name="Wang H."/>
            <person name="Percifield R."/>
            <person name="Hawkins J."/>
            <person name="Pontaroli A.C."/>
            <person name="Estep M."/>
            <person name="Feng L."/>
            <person name="Vaughn J.N."/>
            <person name="Grimwood J."/>
            <person name="Jenkins J."/>
            <person name="Barry K."/>
            <person name="Lindquist E."/>
            <person name="Hellsten U."/>
            <person name="Deshpande S."/>
            <person name="Wang X."/>
            <person name="Wu X."/>
            <person name="Mitros T."/>
            <person name="Triplett J."/>
            <person name="Yang X."/>
            <person name="Ye C.Y."/>
            <person name="Mauro-Herrera M."/>
            <person name="Wang L."/>
            <person name="Li P."/>
            <person name="Sharma M."/>
            <person name="Sharma R."/>
            <person name="Ronald P.C."/>
            <person name="Panaud O."/>
            <person name="Kellogg E.A."/>
            <person name="Brutnell T.P."/>
            <person name="Doust A.N."/>
            <person name="Tuskan G.A."/>
            <person name="Rokhsar D."/>
            <person name="Devos K.M."/>
        </authorList>
    </citation>
    <scope>NUCLEOTIDE SEQUENCE [LARGE SCALE GENOMIC DNA]</scope>
    <source>
        <strain evidence="2">Yugu1</strain>
    </source>
</reference>